<dbReference type="SUPFAM" id="SSF141371">
    <property type="entry name" value="PilZ domain-like"/>
    <property type="match status" value="1"/>
</dbReference>
<dbReference type="EMBL" id="NMRN01000010">
    <property type="protein sequence ID" value="PAS94060.1"/>
    <property type="molecule type" value="Genomic_DNA"/>
</dbReference>
<accession>A0A272EWL4</accession>
<dbReference type="RefSeq" id="WP_095523673.1">
    <property type="nucleotide sequence ID" value="NZ_MDUX01000009.1"/>
</dbReference>
<dbReference type="InterPro" id="IPR009875">
    <property type="entry name" value="PilZ_domain"/>
</dbReference>
<dbReference type="EMBL" id="MDUX01000009">
    <property type="protein sequence ID" value="KAF7600110.1"/>
    <property type="molecule type" value="Genomic_DNA"/>
</dbReference>
<keyword evidence="5" id="KW-1185">Reference proteome</keyword>
<feature type="domain" description="PilZ" evidence="1">
    <location>
        <begin position="7"/>
        <end position="106"/>
    </location>
</feature>
<dbReference type="Pfam" id="PF07238">
    <property type="entry name" value="PilZ"/>
    <property type="match status" value="1"/>
</dbReference>
<evidence type="ECO:0000259" key="1">
    <source>
        <dbReference type="Pfam" id="PF07238"/>
    </source>
</evidence>
<dbReference type="Proteomes" id="UP000216107">
    <property type="component" value="Unassembled WGS sequence"/>
</dbReference>
<protein>
    <recommendedName>
        <fullName evidence="1">PilZ domain-containing protein</fullName>
    </recommendedName>
</protein>
<dbReference type="Gene3D" id="2.40.10.220">
    <property type="entry name" value="predicted glycosyltransferase like domains"/>
    <property type="match status" value="1"/>
</dbReference>
<gene>
    <name evidence="2" type="ORF">BGI27_04245</name>
    <name evidence="3" type="ORF">CGU29_05310</name>
</gene>
<sequence>MMEERGQSLRKGFRTLATVRVAQHVFQVRTLEINPSGIALAVAANPPVGMLLELDLSIPVRGGPARVHAKGQVTHSVLSSAEGGFRVGVKFVALDEAARNAIDTYLHPAG</sequence>
<dbReference type="AlphaFoldDB" id="A0A272EWL4"/>
<evidence type="ECO:0000313" key="5">
    <source>
        <dbReference type="Proteomes" id="UP000623509"/>
    </source>
</evidence>
<evidence type="ECO:0000313" key="4">
    <source>
        <dbReference type="Proteomes" id="UP000216107"/>
    </source>
</evidence>
<comment type="caution">
    <text evidence="3">The sequence shown here is derived from an EMBL/GenBank/DDBJ whole genome shotgun (WGS) entry which is preliminary data.</text>
</comment>
<evidence type="ECO:0000313" key="3">
    <source>
        <dbReference type="EMBL" id="PAS94060.1"/>
    </source>
</evidence>
<name>A0A272EWL4_9RHOO</name>
<reference evidence="3 4" key="2">
    <citation type="submission" date="2017-07" db="EMBL/GenBank/DDBJ databases">
        <title>Candidatus Dactylopiibacterium carminicum, a nitrogen-fixing symbiont of the cochineal insect Dactylopius coccus and Dactylopius opuntiae (Hemiptera: Coccoidea: Dactylopiidae).</title>
        <authorList>
            <person name="Vera A."/>
        </authorList>
    </citation>
    <scope>NUCLEOTIDE SEQUENCE [LARGE SCALE GENOMIC DNA]</scope>
    <source>
        <strain evidence="3 4">NFDCM</strain>
    </source>
</reference>
<reference evidence="2 5" key="1">
    <citation type="submission" date="2016-08" db="EMBL/GenBank/DDBJ databases">
        <title>Candidatus Dactylopiibacterium carminicum genome sequence.</title>
        <authorList>
            <person name="Ramirez-Puebla S.T."/>
            <person name="Ormeno-Orrillo E."/>
            <person name="Vera-Ponce De Leon A."/>
            <person name="Luis L."/>
            <person name="Sanchez-Flores A."/>
            <person name="Monica R."/>
            <person name="Martinez-Romero E."/>
        </authorList>
    </citation>
    <scope>NUCLEOTIDE SEQUENCE [LARGE SCALE GENOMIC DNA]</scope>
    <source>
        <strain evidence="2">END1</strain>
    </source>
</reference>
<organism evidence="3 4">
    <name type="scientific">Candidatus Dactylopiibacterium carminicum</name>
    <dbReference type="NCBI Taxonomy" id="857335"/>
    <lineage>
        <taxon>Bacteria</taxon>
        <taxon>Pseudomonadati</taxon>
        <taxon>Pseudomonadota</taxon>
        <taxon>Betaproteobacteria</taxon>
        <taxon>Rhodocyclales</taxon>
        <taxon>Rhodocyclaceae</taxon>
        <taxon>Candidatus Dactylopiibacterium</taxon>
    </lineage>
</organism>
<dbReference type="Proteomes" id="UP000623509">
    <property type="component" value="Unassembled WGS sequence"/>
</dbReference>
<dbReference type="GO" id="GO:0035438">
    <property type="term" value="F:cyclic-di-GMP binding"/>
    <property type="evidence" value="ECO:0007669"/>
    <property type="project" value="InterPro"/>
</dbReference>
<proteinExistence type="predicted"/>
<evidence type="ECO:0000313" key="2">
    <source>
        <dbReference type="EMBL" id="KAF7600110.1"/>
    </source>
</evidence>